<evidence type="ECO:0000313" key="3">
    <source>
        <dbReference type="Proteomes" id="UP000297966"/>
    </source>
</evidence>
<evidence type="ECO:0000256" key="1">
    <source>
        <dbReference type="SAM" id="MobiDB-lite"/>
    </source>
</evidence>
<reference evidence="2 3" key="1">
    <citation type="submission" date="2019-03" db="EMBL/GenBank/DDBJ databases">
        <title>Bradyrhizobium diversity isolated from nodules of Chamaecrista fasciculata.</title>
        <authorList>
            <person name="Klepa M.S."/>
            <person name="Urquiaga M.O."/>
            <person name="Hungria M."/>
            <person name="Delamuta J.R."/>
        </authorList>
    </citation>
    <scope>NUCLEOTIDE SEQUENCE [LARGE SCALE GENOMIC DNA]</scope>
    <source>
        <strain evidence="2 3">CNPSo 3448</strain>
    </source>
</reference>
<sequence length="125" mass="13917">MRYGEDPWPGGAASASPRNSGRRPVLPCATHQGVMNQKKSIDEDLSDIRASNASDPALPSQGKSFEHLSDQSVLRLYEGIRHQVEADRAMGSRYRLVGNAAKERAQRLQAELAQRELKFMPIIWS</sequence>
<protein>
    <submittedName>
        <fullName evidence="2">Uncharacterized protein</fullName>
    </submittedName>
</protein>
<keyword evidence="3" id="KW-1185">Reference proteome</keyword>
<dbReference type="AlphaFoldDB" id="A0A4Y9LL62"/>
<organism evidence="2 3">
    <name type="scientific">Bradyrhizobium niftali</name>
    <dbReference type="NCBI Taxonomy" id="2560055"/>
    <lineage>
        <taxon>Bacteria</taxon>
        <taxon>Pseudomonadati</taxon>
        <taxon>Pseudomonadota</taxon>
        <taxon>Alphaproteobacteria</taxon>
        <taxon>Hyphomicrobiales</taxon>
        <taxon>Nitrobacteraceae</taxon>
        <taxon>Bradyrhizobium</taxon>
    </lineage>
</organism>
<name>A0A4Y9LL62_9BRAD</name>
<dbReference type="EMBL" id="SPQT01000024">
    <property type="protein sequence ID" value="TFV43397.1"/>
    <property type="molecule type" value="Genomic_DNA"/>
</dbReference>
<dbReference type="Proteomes" id="UP000297966">
    <property type="component" value="Unassembled WGS sequence"/>
</dbReference>
<evidence type="ECO:0000313" key="2">
    <source>
        <dbReference type="EMBL" id="TFV43397.1"/>
    </source>
</evidence>
<feature type="region of interest" description="Disordered" evidence="1">
    <location>
        <begin position="1"/>
        <end position="65"/>
    </location>
</feature>
<proteinExistence type="predicted"/>
<dbReference type="OrthoDB" id="8248449at2"/>
<gene>
    <name evidence="2" type="ORF">E4K65_32865</name>
</gene>
<accession>A0A4Y9LL62</accession>
<comment type="caution">
    <text evidence="2">The sequence shown here is derived from an EMBL/GenBank/DDBJ whole genome shotgun (WGS) entry which is preliminary data.</text>
</comment>